<sequence length="1365" mass="146995">MHSGFHIPIPFRRGALGAAVLVLSCGMPTAWGEGSIADVPLFLGNAEAPNVIMGVDDSSSMTAEVVMPYGVNDSYYFATNTYVQASLFPDAYNNPFGLATQGGGSNLYTTGVVPPLPEYADARSPAFNSQYFDPGIDYQPWADYDLVFNPSDPAAARWDPVKSNRPTGNIIPNYGNNAACPSPTPDFPNTFPLDSPIKCAGWGYTFYAGTGGTPFRGKGYYLVNGTKTWDAPTLPADTPYFKWSTSNGSVNAGTWITDPDLLKTPFRINDPSKSLLPLNKLGVQYYPATFYLPDTLDIRIAYPKYFGSYIHDLNHDVIVKGLDSASPPALQALYWDLDNGSGTDYLDKSAWNLAGQSRTRMKQYQIRCDSAHFSDLGQCEAALRNFANWFTYYRSRQLATRGAIGFALEHIKGMNLGIFRINAVIDPPPSVNNIKNPLPSLALKNMSNVGDRNSLLTNNSDGVYYYNFNGATPNRQAVKYMGMLFEQADTIQYACQKNSGILFTDGAYDYKANVTIGVGNVDNSLFKSGDGKNIFSGIDPYKDGASDTLADIAMKYYVGLNSATPGLSPGQVPIPSACAKPGHDPGLDCNSNPHMNFYGVSLGVPGKLFKPDNPSLDPYALTAADWPSNTSAFTIADKEDDFWHATLNGRGQLFSAKNPVDLRDKLGEIINTIAQNSGSASSVATTSVYLSADTLVFMAGFDSGNWSGEVYAFRFADGRLSDPPVWQASTQLSSASYPYRQQHIFSYNPQGTACGGGAVGKAIPFDWEFLNCDQQAQLDSGYDPDQTLPPDRLGPARVEFLKGDTSKEMRHGGPFRDRTDAKGSTERLLGDFVNSSPAFVGDQDFGYDLLPGVEGAAYADYLANDKANRPPMLYIGGNDGMLHAFNATDGAAGGEDVFGYVPSTAYAYLNRLSSPAYIQDSSHHKFFVDGSPWVGDAYLGGRWKTLLLGTVGAGGRGVFALDIGHPGGFGTANVLWEFAATGSTPLPDLGYSLPQALLLRTNDEEHPWVALVANGYDSQNGHAVLFVLDLASGTLLKRFDTQAGGNAWIDKNGLSAPIAIDMNQDRKADYVYAGDLTGNLWKLDFTASRLDHWDFAHHAGGRPAPLFVACVNHDTPCADADRQPITGKPQVGLAQGQLSGFMVYFGTGRYFLQGDNDPNAPIGQQPQTLYGIWDANPATGAVPPVTKAKLARQTILGEARLGLYKARFTSSNPVDYATQQGWYLDLIGPGGEVQGERSVSDPVLHDGKITYTTLAPTQQHCTAGGSGWIMELDAFTGGAPPVDAPLFDVNKDGHIDGEDVGNGGAPSGLAFDAIPSSTRIVRDGSHIHRITNTSTGVDDEGRAGAEVQKGNSADNPGRQSWRQIR</sequence>
<evidence type="ECO:0000313" key="5">
    <source>
        <dbReference type="EMBL" id="SMF93409.1"/>
    </source>
</evidence>
<evidence type="ECO:0000256" key="3">
    <source>
        <dbReference type="SAM" id="MobiDB-lite"/>
    </source>
</evidence>
<dbReference type="GO" id="GO:0046872">
    <property type="term" value="F:metal ion binding"/>
    <property type="evidence" value="ECO:0007669"/>
    <property type="project" value="UniProtKB-KW"/>
</dbReference>
<organism evidence="5 6">
    <name type="scientific">Methylomagnum ishizawai</name>
    <dbReference type="NCBI Taxonomy" id="1760988"/>
    <lineage>
        <taxon>Bacteria</taxon>
        <taxon>Pseudomonadati</taxon>
        <taxon>Pseudomonadota</taxon>
        <taxon>Gammaproteobacteria</taxon>
        <taxon>Methylococcales</taxon>
        <taxon>Methylococcaceae</taxon>
        <taxon>Methylomagnum</taxon>
    </lineage>
</organism>
<keyword evidence="1" id="KW-0479">Metal-binding</keyword>
<accession>A0A1Y6CS09</accession>
<protein>
    <submittedName>
        <fullName evidence="5">Type IV pilus assembly protein PilY1</fullName>
    </submittedName>
</protein>
<keyword evidence="6" id="KW-1185">Reference proteome</keyword>
<proteinExistence type="predicted"/>
<evidence type="ECO:0000259" key="4">
    <source>
        <dbReference type="Pfam" id="PF05567"/>
    </source>
</evidence>
<gene>
    <name evidence="5" type="ORF">SAMN02949497_0690</name>
</gene>
<dbReference type="RefSeq" id="WP_176225077.1">
    <property type="nucleotide sequence ID" value="NZ_FXAM01000001.1"/>
</dbReference>
<dbReference type="STRING" id="1760988.SAMN02949497_0690"/>
<evidence type="ECO:0000313" key="6">
    <source>
        <dbReference type="Proteomes" id="UP000192923"/>
    </source>
</evidence>
<feature type="region of interest" description="Disordered" evidence="3">
    <location>
        <begin position="1331"/>
        <end position="1365"/>
    </location>
</feature>
<feature type="domain" description="PilY1 beta-propeller" evidence="4">
    <location>
        <begin position="829"/>
        <end position="1198"/>
    </location>
</feature>
<dbReference type="Pfam" id="PF05567">
    <property type="entry name" value="T4P_PilY1"/>
    <property type="match status" value="1"/>
</dbReference>
<evidence type="ECO:0000256" key="1">
    <source>
        <dbReference type="ARBA" id="ARBA00022723"/>
    </source>
</evidence>
<dbReference type="InterPro" id="IPR018247">
    <property type="entry name" value="EF_Hand_1_Ca_BS"/>
</dbReference>
<reference evidence="5 6" key="1">
    <citation type="submission" date="2016-12" db="EMBL/GenBank/DDBJ databases">
        <authorList>
            <person name="Song W.-J."/>
            <person name="Kurnit D.M."/>
        </authorList>
    </citation>
    <scope>NUCLEOTIDE SEQUENCE [LARGE SCALE GENOMIC DNA]</scope>
    <source>
        <strain evidence="5 6">175</strain>
    </source>
</reference>
<dbReference type="EMBL" id="FXAM01000001">
    <property type="protein sequence ID" value="SMF93409.1"/>
    <property type="molecule type" value="Genomic_DNA"/>
</dbReference>
<name>A0A1Y6CS09_9GAMM</name>
<dbReference type="Proteomes" id="UP000192923">
    <property type="component" value="Unassembled WGS sequence"/>
</dbReference>
<dbReference type="InterPro" id="IPR008707">
    <property type="entry name" value="B-propeller_PilY1"/>
</dbReference>
<evidence type="ECO:0000256" key="2">
    <source>
        <dbReference type="ARBA" id="ARBA00022837"/>
    </source>
</evidence>
<feature type="compositionally biased region" description="Polar residues" evidence="3">
    <location>
        <begin position="1349"/>
        <end position="1365"/>
    </location>
</feature>
<dbReference type="PROSITE" id="PS00018">
    <property type="entry name" value="EF_HAND_1"/>
    <property type="match status" value="1"/>
</dbReference>
<keyword evidence="2" id="KW-0106">Calcium</keyword>